<reference evidence="2 3" key="1">
    <citation type="submission" date="2019-05" db="EMBL/GenBank/DDBJ databases">
        <authorList>
            <person name="Lee S.D."/>
        </authorList>
    </citation>
    <scope>NUCLEOTIDE SEQUENCE [LARGE SCALE GENOMIC DNA]</scope>
    <source>
        <strain evidence="2 3">YC2-7</strain>
    </source>
</reference>
<dbReference type="EMBL" id="VCQU01000004">
    <property type="protein sequence ID" value="NMN96176.1"/>
    <property type="molecule type" value="Genomic_DNA"/>
</dbReference>
<dbReference type="AlphaFoldDB" id="A0A848KEL2"/>
<name>A0A848KEL2_9NOCA</name>
<gene>
    <name evidence="2" type="ORF">FGL95_14145</name>
</gene>
<dbReference type="InterPro" id="IPR029058">
    <property type="entry name" value="AB_hydrolase_fold"/>
</dbReference>
<feature type="domain" description="AB hydrolase-1" evidence="1">
    <location>
        <begin position="15"/>
        <end position="249"/>
    </location>
</feature>
<evidence type="ECO:0000259" key="1">
    <source>
        <dbReference type="Pfam" id="PF12697"/>
    </source>
</evidence>
<reference evidence="2 3" key="2">
    <citation type="submission" date="2020-06" db="EMBL/GenBank/DDBJ databases">
        <title>Antribacter stalactiti gen. nov., sp. nov., a new member of the family Nacardiaceae isolated from a cave.</title>
        <authorList>
            <person name="Kim I.S."/>
        </authorList>
    </citation>
    <scope>NUCLEOTIDE SEQUENCE [LARGE SCALE GENOMIC DNA]</scope>
    <source>
        <strain evidence="2 3">YC2-7</strain>
    </source>
</reference>
<dbReference type="Pfam" id="PF12697">
    <property type="entry name" value="Abhydrolase_6"/>
    <property type="match status" value="1"/>
</dbReference>
<dbReference type="Proteomes" id="UP000535543">
    <property type="component" value="Unassembled WGS sequence"/>
</dbReference>
<accession>A0A848KEL2</accession>
<dbReference type="InterPro" id="IPR000073">
    <property type="entry name" value="AB_hydrolase_1"/>
</dbReference>
<dbReference type="PANTHER" id="PTHR43689:SF8">
    <property type="entry name" value="ALPHA_BETA-HYDROLASES SUPERFAMILY PROTEIN"/>
    <property type="match status" value="1"/>
</dbReference>
<proteinExistence type="predicted"/>
<sequence>MGSGEPVLLLQPFLLSAHAWRRTAEFLAESHEVFVPTFAGHWGGPSIDSWKVDVPTLADVVEAQLDELGWETCHIVGNSLGGWVAFELEQRGRARTVTAVAPAGGWHRHSLPKFEVGLKFLSLAPLIGLGNRLGNLVAENKLIQRAVLPLVSKNTKAVSSDDAADLIRAGTHCAAYLPVIWSGISRGGIHDLSEIETPVRLVLCENDRIVPISRFAGRFVDELPAHADRITLRDIGHCPQLEDPALIAQLIGEHVASYQPVRKAV</sequence>
<protein>
    <submittedName>
        <fullName evidence="2">Alpha/beta hydrolase</fullName>
    </submittedName>
</protein>
<dbReference type="GO" id="GO:0016787">
    <property type="term" value="F:hydrolase activity"/>
    <property type="evidence" value="ECO:0007669"/>
    <property type="project" value="UniProtKB-KW"/>
</dbReference>
<dbReference type="SUPFAM" id="SSF53474">
    <property type="entry name" value="alpha/beta-Hydrolases"/>
    <property type="match status" value="1"/>
</dbReference>
<dbReference type="PANTHER" id="PTHR43689">
    <property type="entry name" value="HYDROLASE"/>
    <property type="match status" value="1"/>
</dbReference>
<comment type="caution">
    <text evidence="2">The sequence shown here is derived from an EMBL/GenBank/DDBJ whole genome shotgun (WGS) entry which is preliminary data.</text>
</comment>
<evidence type="ECO:0000313" key="2">
    <source>
        <dbReference type="EMBL" id="NMN96176.1"/>
    </source>
</evidence>
<organism evidence="2 3">
    <name type="scientific">Antrihabitans stalactiti</name>
    <dbReference type="NCBI Taxonomy" id="2584121"/>
    <lineage>
        <taxon>Bacteria</taxon>
        <taxon>Bacillati</taxon>
        <taxon>Actinomycetota</taxon>
        <taxon>Actinomycetes</taxon>
        <taxon>Mycobacteriales</taxon>
        <taxon>Nocardiaceae</taxon>
        <taxon>Antrihabitans</taxon>
    </lineage>
</organism>
<dbReference type="Gene3D" id="3.40.50.1820">
    <property type="entry name" value="alpha/beta hydrolase"/>
    <property type="match status" value="1"/>
</dbReference>
<keyword evidence="2" id="KW-0378">Hydrolase</keyword>
<keyword evidence="3" id="KW-1185">Reference proteome</keyword>
<evidence type="ECO:0000313" key="3">
    <source>
        <dbReference type="Proteomes" id="UP000535543"/>
    </source>
</evidence>